<sequence length="161" mass="18512">MIFYHCSLFFITLLVFFFVSCGCKELDKKKQINWFNALTWLKVADSSQAQWLKTFHLYGGFSRSTSAVGDLVRGSVRVIQAIPDPYKGFTVRRINKGRILNGILIRQAYKTQLKSGNTIQAKSNNVVILKDDRSVLIKHIVGPCFSLLRKRKFITLFRSFI</sequence>
<name>D1LDR8_EUPCR</name>
<dbReference type="EMBL" id="GQ903131">
    <property type="protein sequence ID" value="ACX30983.1"/>
    <property type="molecule type" value="Genomic_DNA"/>
</dbReference>
<dbReference type="GO" id="GO:0006412">
    <property type="term" value="P:translation"/>
    <property type="evidence" value="ECO:0007669"/>
    <property type="project" value="InterPro"/>
</dbReference>
<evidence type="ECO:0000256" key="1">
    <source>
        <dbReference type="ARBA" id="ARBA00010745"/>
    </source>
</evidence>
<dbReference type="InterPro" id="IPR036853">
    <property type="entry name" value="Ribosomal_uL14_sf"/>
</dbReference>
<dbReference type="AlphaFoldDB" id="D1LDR8"/>
<dbReference type="SUPFAM" id="SSF50193">
    <property type="entry name" value="Ribosomal protein L14"/>
    <property type="match status" value="1"/>
</dbReference>
<organism evidence="5">
    <name type="scientific">Euplotes crassus</name>
    <dbReference type="NCBI Taxonomy" id="5936"/>
    <lineage>
        <taxon>Eukaryota</taxon>
        <taxon>Sar</taxon>
        <taxon>Alveolata</taxon>
        <taxon>Ciliophora</taxon>
        <taxon>Intramacronucleata</taxon>
        <taxon>Spirotrichea</taxon>
        <taxon>Hypotrichia</taxon>
        <taxon>Euplotida</taxon>
        <taxon>Euplotidae</taxon>
        <taxon>Moneuplotes</taxon>
    </lineage>
</organism>
<protein>
    <submittedName>
        <fullName evidence="5">Ribosomal protein L14</fullName>
    </submittedName>
</protein>
<accession>D1LDR8</accession>
<dbReference type="GO" id="GO:1990904">
    <property type="term" value="C:ribonucleoprotein complex"/>
    <property type="evidence" value="ECO:0007669"/>
    <property type="project" value="UniProtKB-KW"/>
</dbReference>
<evidence type="ECO:0000313" key="5">
    <source>
        <dbReference type="EMBL" id="ACX30983.1"/>
    </source>
</evidence>
<keyword evidence="3" id="KW-0687">Ribonucleoprotein</keyword>
<evidence type="ECO:0000256" key="4">
    <source>
        <dbReference type="SAM" id="SignalP"/>
    </source>
</evidence>
<comment type="similarity">
    <text evidence="1">Belongs to the universal ribosomal protein uL14 family.</text>
</comment>
<proteinExistence type="inferred from homology"/>
<keyword evidence="5" id="KW-0496">Mitochondrion</keyword>
<evidence type="ECO:0000256" key="2">
    <source>
        <dbReference type="ARBA" id="ARBA00022980"/>
    </source>
</evidence>
<gene>
    <name evidence="5" type="primary">RPL14</name>
</gene>
<dbReference type="Gene3D" id="2.40.150.20">
    <property type="entry name" value="Ribosomal protein L14"/>
    <property type="match status" value="1"/>
</dbReference>
<keyword evidence="2 5" id="KW-0689">Ribosomal protein</keyword>
<feature type="chain" id="PRO_5003024119" evidence="4">
    <location>
        <begin position="24"/>
        <end position="161"/>
    </location>
</feature>
<dbReference type="SMART" id="SM01374">
    <property type="entry name" value="Ribosomal_L14"/>
    <property type="match status" value="1"/>
</dbReference>
<feature type="signal peptide" evidence="4">
    <location>
        <begin position="1"/>
        <end position="23"/>
    </location>
</feature>
<dbReference type="GO" id="GO:0003735">
    <property type="term" value="F:structural constituent of ribosome"/>
    <property type="evidence" value="ECO:0007669"/>
    <property type="project" value="InterPro"/>
</dbReference>
<reference evidence="5" key="1">
    <citation type="journal article" date="2009" name="BMC Genomics">
        <title>The mitochondrial genomes of the ciliates Euplotes minuta and Euplotes crassus.</title>
        <authorList>
            <person name="de Graaf R.M."/>
            <person name="van Alen T.A."/>
            <person name="Dutilh B.E."/>
            <person name="Kuiper J.W."/>
            <person name="van Zoggel H.J."/>
            <person name="Huynh M.B."/>
            <person name="Gortz H.D."/>
            <person name="Huynen M.A."/>
            <person name="Hackstein J.H."/>
        </authorList>
    </citation>
    <scope>NUCLEOTIDE SEQUENCE</scope>
</reference>
<geneLocation type="mitochondrion" evidence="5"/>
<dbReference type="GO" id="GO:0005840">
    <property type="term" value="C:ribosome"/>
    <property type="evidence" value="ECO:0007669"/>
    <property type="project" value="UniProtKB-KW"/>
</dbReference>
<keyword evidence="4" id="KW-0732">Signal</keyword>
<dbReference type="CDD" id="cd00337">
    <property type="entry name" value="Ribosomal_uL14"/>
    <property type="match status" value="1"/>
</dbReference>
<dbReference type="InterPro" id="IPR000218">
    <property type="entry name" value="Ribosomal_uL14"/>
</dbReference>
<dbReference type="Pfam" id="PF00238">
    <property type="entry name" value="Ribosomal_L14"/>
    <property type="match status" value="1"/>
</dbReference>
<evidence type="ECO:0000256" key="3">
    <source>
        <dbReference type="ARBA" id="ARBA00023274"/>
    </source>
</evidence>